<accession>A0A6N7XI05</accession>
<dbReference type="InterPro" id="IPR050624">
    <property type="entry name" value="HTH-type_Tx_Regulator"/>
</dbReference>
<comment type="caution">
    <text evidence="4">The sequence shown here is derived from an EMBL/GenBank/DDBJ whole genome shotgun (WGS) entry which is preliminary data.</text>
</comment>
<feature type="domain" description="HTH tetR-type" evidence="3">
    <location>
        <begin position="9"/>
        <end position="69"/>
    </location>
</feature>
<dbReference type="PROSITE" id="PS50977">
    <property type="entry name" value="HTH_TETR_2"/>
    <property type="match status" value="1"/>
</dbReference>
<dbReference type="Proteomes" id="UP000469523">
    <property type="component" value="Unassembled WGS sequence"/>
</dbReference>
<evidence type="ECO:0000256" key="1">
    <source>
        <dbReference type="ARBA" id="ARBA00023125"/>
    </source>
</evidence>
<evidence type="ECO:0000313" key="4">
    <source>
        <dbReference type="EMBL" id="MSU01681.1"/>
    </source>
</evidence>
<dbReference type="RefSeq" id="WP_154440088.1">
    <property type="nucleotide sequence ID" value="NZ_JAHLPJ010000001.1"/>
</dbReference>
<gene>
    <name evidence="4" type="ORF">FYJ83_09405</name>
</gene>
<name>A0A6N7XI05_9FIRM</name>
<dbReference type="GO" id="GO:0003677">
    <property type="term" value="F:DNA binding"/>
    <property type="evidence" value="ECO:0007669"/>
    <property type="project" value="UniProtKB-UniRule"/>
</dbReference>
<dbReference type="EMBL" id="VUNQ01000017">
    <property type="protein sequence ID" value="MSU01681.1"/>
    <property type="molecule type" value="Genomic_DNA"/>
</dbReference>
<reference evidence="4 5" key="1">
    <citation type="submission" date="2019-09" db="EMBL/GenBank/DDBJ databases">
        <title>In-depth cultivation of the pig gut microbiome towards novel bacterial diversity and tailored functional studies.</title>
        <authorList>
            <person name="Wylensek D."/>
            <person name="Hitch T.C.A."/>
            <person name="Clavel T."/>
        </authorList>
    </citation>
    <scope>NUCLEOTIDE SEQUENCE [LARGE SCALE GENOMIC DNA]</scope>
    <source>
        <strain evidence="4 5">WCA3-693-APC-4?</strain>
    </source>
</reference>
<evidence type="ECO:0000313" key="5">
    <source>
        <dbReference type="Proteomes" id="UP000469523"/>
    </source>
</evidence>
<evidence type="ECO:0000259" key="3">
    <source>
        <dbReference type="PROSITE" id="PS50977"/>
    </source>
</evidence>
<organism evidence="4 5">
    <name type="scientific">Tissierella pigra</name>
    <dbReference type="NCBI Taxonomy" id="2607614"/>
    <lineage>
        <taxon>Bacteria</taxon>
        <taxon>Bacillati</taxon>
        <taxon>Bacillota</taxon>
        <taxon>Tissierellia</taxon>
        <taxon>Tissierellales</taxon>
        <taxon>Tissierellaceae</taxon>
        <taxon>Tissierella</taxon>
    </lineage>
</organism>
<dbReference type="PANTHER" id="PTHR43479:SF11">
    <property type="entry name" value="ACREF_ENVCD OPERON REPRESSOR-RELATED"/>
    <property type="match status" value="1"/>
</dbReference>
<dbReference type="InterPro" id="IPR001647">
    <property type="entry name" value="HTH_TetR"/>
</dbReference>
<dbReference type="PANTHER" id="PTHR43479">
    <property type="entry name" value="ACREF/ENVCD OPERON REPRESSOR-RELATED"/>
    <property type="match status" value="1"/>
</dbReference>
<sequence>MVKKAIQRKRMMSYFIDATVELIDEVGINGITLRKVADKAGYNSATLYNYFENLDHLILYASMKHIKDYSHSLEIYLKDAENAMDRFLKVWECFCDYAYDKPEIYNAIFFPNLEKHFEDYVADYYKLFPEDIISKDKNISTMLLKTDINERAQTTVYACVDEGYIRPEDANKLNDMTLLIFEGMLKRVLNNKISYDDSRNNTMDYIKAIVERFLIKDYNFYY</sequence>
<dbReference type="InterPro" id="IPR009057">
    <property type="entry name" value="Homeodomain-like_sf"/>
</dbReference>
<dbReference type="PRINTS" id="PR00455">
    <property type="entry name" value="HTHTETR"/>
</dbReference>
<dbReference type="Pfam" id="PF00440">
    <property type="entry name" value="TetR_N"/>
    <property type="match status" value="1"/>
</dbReference>
<protein>
    <submittedName>
        <fullName evidence="4">TetR/AcrR family transcriptional regulator</fullName>
    </submittedName>
</protein>
<dbReference type="AlphaFoldDB" id="A0A6N7XI05"/>
<dbReference type="SUPFAM" id="SSF46689">
    <property type="entry name" value="Homeodomain-like"/>
    <property type="match status" value="1"/>
</dbReference>
<evidence type="ECO:0000256" key="2">
    <source>
        <dbReference type="PROSITE-ProRule" id="PRU00335"/>
    </source>
</evidence>
<feature type="DNA-binding region" description="H-T-H motif" evidence="2">
    <location>
        <begin position="32"/>
        <end position="51"/>
    </location>
</feature>
<dbReference type="Gene3D" id="1.10.357.10">
    <property type="entry name" value="Tetracycline Repressor, domain 2"/>
    <property type="match status" value="1"/>
</dbReference>
<keyword evidence="1 2" id="KW-0238">DNA-binding</keyword>
<keyword evidence="5" id="KW-1185">Reference proteome</keyword>
<proteinExistence type="predicted"/>